<dbReference type="Gene3D" id="2.30.30.40">
    <property type="entry name" value="SH3 Domains"/>
    <property type="match status" value="1"/>
</dbReference>
<dbReference type="InParanoid" id="A0A7F5QZ73"/>
<evidence type="ECO:0000256" key="6">
    <source>
        <dbReference type="ARBA" id="ARBA00022927"/>
    </source>
</evidence>
<dbReference type="SUPFAM" id="SSF50044">
    <property type="entry name" value="SH3-domain"/>
    <property type="match status" value="1"/>
</dbReference>
<comment type="subcellular location">
    <subcellularLocation>
        <location evidence="1">Endosome</location>
    </subcellularLocation>
</comment>
<evidence type="ECO:0000256" key="4">
    <source>
        <dbReference type="ARBA" id="ARBA00022448"/>
    </source>
</evidence>
<proteinExistence type="inferred from homology"/>
<dbReference type="Gene3D" id="1.20.5.1940">
    <property type="match status" value="1"/>
</dbReference>
<keyword evidence="4" id="KW-0813">Transport</keyword>
<feature type="compositionally biased region" description="Polar residues" evidence="8">
    <location>
        <begin position="553"/>
        <end position="582"/>
    </location>
</feature>
<dbReference type="CDD" id="cd21388">
    <property type="entry name" value="GAT_STAM"/>
    <property type="match status" value="1"/>
</dbReference>
<dbReference type="Proteomes" id="UP000192223">
    <property type="component" value="Unplaced"/>
</dbReference>
<dbReference type="InterPro" id="IPR036028">
    <property type="entry name" value="SH3-like_dom_sf"/>
</dbReference>
<name>A0A7F5QZ73_AGRPL</name>
<dbReference type="GO" id="GO:0043130">
    <property type="term" value="F:ubiquitin binding"/>
    <property type="evidence" value="ECO:0007669"/>
    <property type="project" value="InterPro"/>
</dbReference>
<keyword evidence="3 7" id="KW-0728">SH3 domain</keyword>
<dbReference type="OrthoDB" id="10068368at2759"/>
<evidence type="ECO:0000259" key="9">
    <source>
        <dbReference type="PROSITE" id="PS50002"/>
    </source>
</evidence>
<evidence type="ECO:0000256" key="5">
    <source>
        <dbReference type="ARBA" id="ARBA00022753"/>
    </source>
</evidence>
<protein>
    <submittedName>
        <fullName evidence="12">Signal transducing adapter molecule 1 isoform X1</fullName>
    </submittedName>
</protein>
<dbReference type="AlphaFoldDB" id="A0A7F5QZ73"/>
<accession>A0A7F5QZ73</accession>
<dbReference type="InterPro" id="IPR001452">
    <property type="entry name" value="SH3_domain"/>
</dbReference>
<dbReference type="PANTHER" id="PTHR45929">
    <property type="entry name" value="JAK PATHWAY SIGNAL TRANSDUCTION ADAPTOR MOLECULE"/>
    <property type="match status" value="1"/>
</dbReference>
<dbReference type="SMART" id="SM00326">
    <property type="entry name" value="SH3"/>
    <property type="match status" value="1"/>
</dbReference>
<reference evidence="12" key="1">
    <citation type="submission" date="2025-08" db="UniProtKB">
        <authorList>
            <consortium name="RefSeq"/>
        </authorList>
    </citation>
    <scope>IDENTIFICATION</scope>
    <source>
        <tissue evidence="12">Entire body</tissue>
    </source>
</reference>
<dbReference type="PROSITE" id="PS50002">
    <property type="entry name" value="SH3"/>
    <property type="match status" value="1"/>
</dbReference>
<feature type="domain" description="VHS" evidence="10">
    <location>
        <begin position="18"/>
        <end position="146"/>
    </location>
</feature>
<dbReference type="GO" id="GO:0043328">
    <property type="term" value="P:protein transport to vacuole involved in ubiquitin-dependent protein catabolic process via the multivesicular body sorting pathway"/>
    <property type="evidence" value="ECO:0007669"/>
    <property type="project" value="TreeGrafter"/>
</dbReference>
<feature type="compositionally biased region" description="Low complexity" evidence="8">
    <location>
        <begin position="510"/>
        <end position="522"/>
    </location>
</feature>
<gene>
    <name evidence="12" type="primary">LOC108741159</name>
</gene>
<evidence type="ECO:0000256" key="2">
    <source>
        <dbReference type="ARBA" id="ARBA00009666"/>
    </source>
</evidence>
<dbReference type="InterPro" id="IPR003903">
    <property type="entry name" value="UIM_dom"/>
</dbReference>
<dbReference type="InterPro" id="IPR002014">
    <property type="entry name" value="VHS_dom"/>
</dbReference>
<keyword evidence="6" id="KW-0653">Protein transport</keyword>
<comment type="similarity">
    <text evidence="2">Belongs to the STAM family.</text>
</comment>
<dbReference type="GeneID" id="108741159"/>
<dbReference type="Pfam" id="PF00018">
    <property type="entry name" value="SH3_1"/>
    <property type="match status" value="1"/>
</dbReference>
<dbReference type="SMART" id="SM00288">
    <property type="entry name" value="VHS"/>
    <property type="match status" value="1"/>
</dbReference>
<dbReference type="CDD" id="cd03568">
    <property type="entry name" value="VHS_STAM"/>
    <property type="match status" value="1"/>
</dbReference>
<keyword evidence="5" id="KW-0967">Endosome</keyword>
<evidence type="ECO:0000256" key="8">
    <source>
        <dbReference type="SAM" id="MobiDB-lite"/>
    </source>
</evidence>
<dbReference type="FunCoup" id="A0A7F5QZ73">
    <property type="interactions" value="1199"/>
</dbReference>
<dbReference type="GO" id="GO:0035091">
    <property type="term" value="F:phosphatidylinositol binding"/>
    <property type="evidence" value="ECO:0007669"/>
    <property type="project" value="InterPro"/>
</dbReference>
<dbReference type="SUPFAM" id="SSF48464">
    <property type="entry name" value="ENTH/VHS domain"/>
    <property type="match status" value="1"/>
</dbReference>
<keyword evidence="11" id="KW-1185">Reference proteome</keyword>
<feature type="compositionally biased region" description="Pro residues" evidence="8">
    <location>
        <begin position="531"/>
        <end position="545"/>
    </location>
</feature>
<evidence type="ECO:0000259" key="10">
    <source>
        <dbReference type="PROSITE" id="PS50179"/>
    </source>
</evidence>
<dbReference type="KEGG" id="apln:108741159"/>
<dbReference type="PROSITE" id="PS50179">
    <property type="entry name" value="VHS"/>
    <property type="match status" value="1"/>
</dbReference>
<dbReference type="PRINTS" id="PR00452">
    <property type="entry name" value="SH3DOMAIN"/>
</dbReference>
<dbReference type="Pfam" id="PF00790">
    <property type="entry name" value="VHS"/>
    <property type="match status" value="1"/>
</dbReference>
<dbReference type="InterPro" id="IPR008942">
    <property type="entry name" value="ENTH_VHS"/>
</dbReference>
<sequence>MNTFFKATNSFETEVEKATSEKNTTELWDVILDICDKAGKSSDDAKACLRAIYKRLNNSDPHIQVQAVTLLDACVSNCGKVFHIEIASREFENEFTKLLKKCHPTVQQKLKESLKKWAEGEFKSDPQLNLVPSLYNKLKSSGTDFTVEMPTKKTIPLSKDPNVVQSAEEEEQIAKAIELSLKETSSSPRSTTSAATSSSLYPTANLASAALASSSTAPPKELRKVRALYDFEAAEDNELTFTAGEIIFVIDDSDANWWKGSNQRGEGLFPANFVTADLSAEPEQLSAEKNKKLVQFSDYVEVKNVDSEPQEVEINEEKIDRLLHLLHDADTTNPENDDEEMLRLEREANAMGPLIDSELEQVDRKHAQLTKLSTDLVDALSLYHSLMREPQFQPVNKMYNQFPPNSQPPTGMYHNGSLPPNTSMPPQFMIGQPVNIPPGQQDTHMGQVSLPPQQQSMMGPPPGMMLPPHFIYGESRGGPMPQFGHMNPGLPPGQTAGPNSNVFTGGVPPQQQQQQQQTIQQQGSLTRFPQGLPPNFGPQSVPPGYGPGVSIPSAGSQTVLPSTSSSKQLPGQYASASSTHLM</sequence>
<feature type="region of interest" description="Disordered" evidence="8">
    <location>
        <begin position="488"/>
        <end position="582"/>
    </location>
</feature>
<evidence type="ECO:0000313" key="11">
    <source>
        <dbReference type="Proteomes" id="UP000192223"/>
    </source>
</evidence>
<dbReference type="CDD" id="cd11820">
    <property type="entry name" value="SH3_STAM"/>
    <property type="match status" value="1"/>
</dbReference>
<dbReference type="Gene3D" id="1.25.40.90">
    <property type="match status" value="1"/>
</dbReference>
<organism evidence="11 12">
    <name type="scientific">Agrilus planipennis</name>
    <name type="common">Emerald ash borer</name>
    <name type="synonym">Agrilus marcopoli</name>
    <dbReference type="NCBI Taxonomy" id="224129"/>
    <lineage>
        <taxon>Eukaryota</taxon>
        <taxon>Metazoa</taxon>
        <taxon>Ecdysozoa</taxon>
        <taxon>Arthropoda</taxon>
        <taxon>Hexapoda</taxon>
        <taxon>Insecta</taxon>
        <taxon>Pterygota</taxon>
        <taxon>Neoptera</taxon>
        <taxon>Endopterygota</taxon>
        <taxon>Coleoptera</taxon>
        <taxon>Polyphaga</taxon>
        <taxon>Elateriformia</taxon>
        <taxon>Buprestoidea</taxon>
        <taxon>Buprestidae</taxon>
        <taxon>Agrilinae</taxon>
        <taxon>Agrilus</taxon>
    </lineage>
</organism>
<evidence type="ECO:0000313" key="12">
    <source>
        <dbReference type="RefSeq" id="XP_025830600.1"/>
    </source>
</evidence>
<dbReference type="CTD" id="8027"/>
<dbReference type="PANTHER" id="PTHR45929:SF3">
    <property type="entry name" value="JAK PATHWAY SIGNAL TRANSDUCTION ADAPTOR MOLECULE"/>
    <property type="match status" value="1"/>
</dbReference>
<dbReference type="InterPro" id="IPR050670">
    <property type="entry name" value="STAM"/>
</dbReference>
<dbReference type="PROSITE" id="PS50330">
    <property type="entry name" value="UIM"/>
    <property type="match status" value="1"/>
</dbReference>
<feature type="domain" description="SH3" evidence="9">
    <location>
        <begin position="220"/>
        <end position="279"/>
    </location>
</feature>
<evidence type="ECO:0000256" key="1">
    <source>
        <dbReference type="ARBA" id="ARBA00004177"/>
    </source>
</evidence>
<dbReference type="GO" id="GO:0033565">
    <property type="term" value="C:ESCRT-0 complex"/>
    <property type="evidence" value="ECO:0007669"/>
    <property type="project" value="TreeGrafter"/>
</dbReference>
<evidence type="ECO:0000256" key="7">
    <source>
        <dbReference type="PROSITE-ProRule" id="PRU00192"/>
    </source>
</evidence>
<evidence type="ECO:0000256" key="3">
    <source>
        <dbReference type="ARBA" id="ARBA00022443"/>
    </source>
</evidence>
<dbReference type="FunFam" id="1.25.40.90:FF:000009">
    <property type="entry name" value="Putative signal transducing adapter molecule 1"/>
    <property type="match status" value="1"/>
</dbReference>
<dbReference type="RefSeq" id="XP_025830600.1">
    <property type="nucleotide sequence ID" value="XM_025974815.1"/>
</dbReference>